<evidence type="ECO:0000313" key="4">
    <source>
        <dbReference type="Proteomes" id="UP001183607"/>
    </source>
</evidence>
<comment type="similarity">
    <text evidence="1">Belongs to the ROK (NagC/XylR) family.</text>
</comment>
<feature type="compositionally biased region" description="Gly residues" evidence="2">
    <location>
        <begin position="180"/>
        <end position="190"/>
    </location>
</feature>
<organism evidence="3 4">
    <name type="scientific">Streptomyces evansiae</name>
    <dbReference type="NCBI Taxonomy" id="3075535"/>
    <lineage>
        <taxon>Bacteria</taxon>
        <taxon>Bacillati</taxon>
        <taxon>Actinomycetota</taxon>
        <taxon>Actinomycetes</taxon>
        <taxon>Kitasatosporales</taxon>
        <taxon>Streptomycetaceae</taxon>
        <taxon>Streptomyces</taxon>
    </lineage>
</organism>
<name>A0ABD5E857_9ACTN</name>
<reference evidence="4" key="1">
    <citation type="submission" date="2023-07" db="EMBL/GenBank/DDBJ databases">
        <title>30 novel species of actinomycetes from the DSMZ collection.</title>
        <authorList>
            <person name="Nouioui I."/>
        </authorList>
    </citation>
    <scope>NUCLEOTIDE SEQUENCE [LARGE SCALE GENOMIC DNA]</scope>
    <source>
        <strain evidence="4">DSM 41982</strain>
    </source>
</reference>
<dbReference type="PROSITE" id="PS01125">
    <property type="entry name" value="ROK"/>
    <property type="match status" value="1"/>
</dbReference>
<accession>A0ABD5E857</accession>
<evidence type="ECO:0000256" key="2">
    <source>
        <dbReference type="SAM" id="MobiDB-lite"/>
    </source>
</evidence>
<dbReference type="InterPro" id="IPR036388">
    <property type="entry name" value="WH-like_DNA-bd_sf"/>
</dbReference>
<dbReference type="Gene3D" id="1.10.10.10">
    <property type="entry name" value="Winged helix-like DNA-binding domain superfamily/Winged helix DNA-binding domain"/>
    <property type="match status" value="1"/>
</dbReference>
<evidence type="ECO:0000256" key="1">
    <source>
        <dbReference type="ARBA" id="ARBA00006479"/>
    </source>
</evidence>
<feature type="region of interest" description="Disordered" evidence="2">
    <location>
        <begin position="180"/>
        <end position="214"/>
    </location>
</feature>
<dbReference type="SUPFAM" id="SSF53067">
    <property type="entry name" value="Actin-like ATPase domain"/>
    <property type="match status" value="2"/>
</dbReference>
<dbReference type="PANTHER" id="PTHR18964:SF173">
    <property type="entry name" value="GLUCOKINASE"/>
    <property type="match status" value="1"/>
</dbReference>
<dbReference type="PANTHER" id="PTHR18964">
    <property type="entry name" value="ROK (REPRESSOR, ORF, KINASE) FAMILY"/>
    <property type="match status" value="1"/>
</dbReference>
<gene>
    <name evidence="3" type="ORF">RM574_19155</name>
</gene>
<dbReference type="Pfam" id="PF00480">
    <property type="entry name" value="ROK"/>
    <property type="match status" value="1"/>
</dbReference>
<dbReference type="Proteomes" id="UP001183607">
    <property type="component" value="Unassembled WGS sequence"/>
</dbReference>
<dbReference type="SUPFAM" id="SSF46785">
    <property type="entry name" value="Winged helix' DNA-binding domain"/>
    <property type="match status" value="1"/>
</dbReference>
<dbReference type="EMBL" id="JAVRER010000030">
    <property type="protein sequence ID" value="MDT0417606.1"/>
    <property type="molecule type" value="Genomic_DNA"/>
</dbReference>
<dbReference type="InterPro" id="IPR049874">
    <property type="entry name" value="ROK_cs"/>
</dbReference>
<comment type="caution">
    <text evidence="3">The sequence shown here is derived from an EMBL/GenBank/DDBJ whole genome shotgun (WGS) entry which is preliminary data.</text>
</comment>
<dbReference type="Gene3D" id="3.30.420.40">
    <property type="match status" value="3"/>
</dbReference>
<proteinExistence type="inferred from homology"/>
<evidence type="ECO:0000313" key="3">
    <source>
        <dbReference type="EMBL" id="MDT0417606.1"/>
    </source>
</evidence>
<dbReference type="AlphaFoldDB" id="A0ABD5E857"/>
<protein>
    <submittedName>
        <fullName evidence="3">ROK family transcriptional regulator</fullName>
    </submittedName>
</protein>
<dbReference type="InterPro" id="IPR036390">
    <property type="entry name" value="WH_DNA-bd_sf"/>
</dbReference>
<dbReference type="InterPro" id="IPR000600">
    <property type="entry name" value="ROK"/>
</dbReference>
<sequence>MAEGPRHTGGRGGVRLADLRGHNTALVLDLVRGAGRDGISRPELALRTGLTVQAVSKITGRLREAGLLAAAGRQESTGGKPATALRLVREAVQALGVHLDRDGVLVVRTDLTGRALARRRVPLDLGRGAREVVDVVAGAMADVLAGEDGRGEARGVAGGVTEVGDAGGVAEVGVAGGVTGAGHRGAGGTGARAVGDGDARAAGDGGGSARAAAEGGEPPLLLGAGLAAPGPLDHRTGVLHKVSGFSGLDGLPLAAALSERLGLPVVLDKDTNAAALGRALAGDARAFAYLHLGTGLGAGLVLDGRLYRGPRTGAGELGHQVVRLDGPPCVCGNRGCVEALCLAALAAGDTAEAARVLGTAAANLVGLLDVELVLLGGHRIAAAPEAFVRGVTAALDARASRTGTEPVRVRAAAGASGAAGGGDGAIAEGAAQLVLAPLFGRLPAEE</sequence>
<dbReference type="InterPro" id="IPR043129">
    <property type="entry name" value="ATPase_NBD"/>
</dbReference>